<reference evidence="2 3" key="1">
    <citation type="submission" date="2024-05" db="EMBL/GenBank/DDBJ databases">
        <title>A high-quality chromosomal-level genome assembly of Topmouth culter (Culter alburnus).</title>
        <authorList>
            <person name="Zhao H."/>
        </authorList>
    </citation>
    <scope>NUCLEOTIDE SEQUENCE [LARGE SCALE GENOMIC DNA]</scope>
    <source>
        <strain evidence="2">CATC2023</strain>
        <tissue evidence="2">Muscle</tissue>
    </source>
</reference>
<dbReference type="Proteomes" id="UP001479290">
    <property type="component" value="Unassembled WGS sequence"/>
</dbReference>
<evidence type="ECO:0000313" key="3">
    <source>
        <dbReference type="Proteomes" id="UP001479290"/>
    </source>
</evidence>
<dbReference type="AlphaFoldDB" id="A0AAW1Z9X7"/>
<feature type="region of interest" description="Disordered" evidence="1">
    <location>
        <begin position="30"/>
        <end position="54"/>
    </location>
</feature>
<accession>A0AAW1Z9X7</accession>
<name>A0AAW1Z9X7_CULAL</name>
<protein>
    <submittedName>
        <fullName evidence="2">Uncharacterized protein</fullName>
    </submittedName>
</protein>
<keyword evidence="3" id="KW-1185">Reference proteome</keyword>
<proteinExistence type="predicted"/>
<comment type="caution">
    <text evidence="2">The sequence shown here is derived from an EMBL/GenBank/DDBJ whole genome shotgun (WGS) entry which is preliminary data.</text>
</comment>
<dbReference type="EMBL" id="JAWDJR010000019">
    <property type="protein sequence ID" value="KAK9957693.1"/>
    <property type="molecule type" value="Genomic_DNA"/>
</dbReference>
<organism evidence="2 3">
    <name type="scientific">Culter alburnus</name>
    <name type="common">Topmouth culter</name>
    <dbReference type="NCBI Taxonomy" id="194366"/>
    <lineage>
        <taxon>Eukaryota</taxon>
        <taxon>Metazoa</taxon>
        <taxon>Chordata</taxon>
        <taxon>Craniata</taxon>
        <taxon>Vertebrata</taxon>
        <taxon>Euteleostomi</taxon>
        <taxon>Actinopterygii</taxon>
        <taxon>Neopterygii</taxon>
        <taxon>Teleostei</taxon>
        <taxon>Ostariophysi</taxon>
        <taxon>Cypriniformes</taxon>
        <taxon>Xenocyprididae</taxon>
        <taxon>Xenocypridinae</taxon>
        <taxon>Culter</taxon>
    </lineage>
</organism>
<sequence>MVCLCCKDELRVALKGPKGLWDTDADVLSAGGVTDSQSQTPRGSESLGVRPPSP</sequence>
<evidence type="ECO:0000256" key="1">
    <source>
        <dbReference type="SAM" id="MobiDB-lite"/>
    </source>
</evidence>
<feature type="compositionally biased region" description="Polar residues" evidence="1">
    <location>
        <begin position="34"/>
        <end position="43"/>
    </location>
</feature>
<evidence type="ECO:0000313" key="2">
    <source>
        <dbReference type="EMBL" id="KAK9957693.1"/>
    </source>
</evidence>
<feature type="non-terminal residue" evidence="2">
    <location>
        <position position="54"/>
    </location>
</feature>
<gene>
    <name evidence="2" type="ORF">ABG768_011917</name>
</gene>